<dbReference type="GO" id="GO:0016020">
    <property type="term" value="C:membrane"/>
    <property type="evidence" value="ECO:0007669"/>
    <property type="project" value="UniProtKB-SubCell"/>
</dbReference>
<feature type="transmembrane region" description="Helical" evidence="8">
    <location>
        <begin position="349"/>
        <end position="367"/>
    </location>
</feature>
<evidence type="ECO:0000313" key="10">
    <source>
        <dbReference type="EMBL" id="KJK66658.1"/>
    </source>
</evidence>
<dbReference type="OrthoDB" id="2250022at2759"/>
<evidence type="ECO:0000256" key="5">
    <source>
        <dbReference type="ARBA" id="ARBA00022989"/>
    </source>
</evidence>
<feature type="transmembrane region" description="Helical" evidence="8">
    <location>
        <begin position="144"/>
        <end position="166"/>
    </location>
</feature>
<dbReference type="PROSITE" id="PS50850">
    <property type="entry name" value="MFS"/>
    <property type="match status" value="1"/>
</dbReference>
<dbReference type="InterPro" id="IPR020846">
    <property type="entry name" value="MFS_dom"/>
</dbReference>
<evidence type="ECO:0000256" key="6">
    <source>
        <dbReference type="ARBA" id="ARBA00023136"/>
    </source>
</evidence>
<dbReference type="FunFam" id="1.20.1250.20:FF:000013">
    <property type="entry name" value="MFS general substrate transporter"/>
    <property type="match status" value="1"/>
</dbReference>
<evidence type="ECO:0000256" key="2">
    <source>
        <dbReference type="ARBA" id="ARBA00008335"/>
    </source>
</evidence>
<dbReference type="GO" id="GO:0022857">
    <property type="term" value="F:transmembrane transporter activity"/>
    <property type="evidence" value="ECO:0007669"/>
    <property type="project" value="InterPro"/>
</dbReference>
<feature type="domain" description="Major facilitator superfamily (MFS) profile" evidence="9">
    <location>
        <begin position="52"/>
        <end position="466"/>
    </location>
</feature>
<feature type="transmembrane region" description="Helical" evidence="8">
    <location>
        <begin position="211"/>
        <end position="234"/>
    </location>
</feature>
<evidence type="ECO:0000256" key="8">
    <source>
        <dbReference type="SAM" id="Phobius"/>
    </source>
</evidence>
<dbReference type="InterPro" id="IPR011701">
    <property type="entry name" value="MFS"/>
</dbReference>
<accession>A0A0F0IL86</accession>
<evidence type="ECO:0000256" key="7">
    <source>
        <dbReference type="SAM" id="MobiDB-lite"/>
    </source>
</evidence>
<dbReference type="Gene3D" id="1.20.1250.20">
    <property type="entry name" value="MFS general substrate transporter like domains"/>
    <property type="match status" value="2"/>
</dbReference>
<comment type="similarity">
    <text evidence="2">Belongs to the major facilitator superfamily.</text>
</comment>
<dbReference type="EMBL" id="JZEE01000237">
    <property type="protein sequence ID" value="KJK66658.1"/>
    <property type="molecule type" value="Genomic_DNA"/>
</dbReference>
<dbReference type="SUPFAM" id="SSF103473">
    <property type="entry name" value="MFS general substrate transporter"/>
    <property type="match status" value="1"/>
</dbReference>
<dbReference type="FunFam" id="1.20.1250.20:FF:000057">
    <property type="entry name" value="MFS general substrate transporter"/>
    <property type="match status" value="1"/>
</dbReference>
<dbReference type="PANTHER" id="PTHR43791:SF92">
    <property type="entry name" value="AGL026WP"/>
    <property type="match status" value="1"/>
</dbReference>
<feature type="compositionally biased region" description="Basic and acidic residues" evidence="7">
    <location>
        <begin position="1"/>
        <end position="14"/>
    </location>
</feature>
<evidence type="ECO:0000256" key="3">
    <source>
        <dbReference type="ARBA" id="ARBA00022448"/>
    </source>
</evidence>
<dbReference type="InterPro" id="IPR036259">
    <property type="entry name" value="MFS_trans_sf"/>
</dbReference>
<dbReference type="Proteomes" id="UP000033540">
    <property type="component" value="Unassembled WGS sequence"/>
</dbReference>
<keyword evidence="6 8" id="KW-0472">Membrane</keyword>
<feature type="region of interest" description="Disordered" evidence="7">
    <location>
        <begin position="1"/>
        <end position="20"/>
    </location>
</feature>
<evidence type="ECO:0000259" key="9">
    <source>
        <dbReference type="PROSITE" id="PS50850"/>
    </source>
</evidence>
<feature type="transmembrane region" description="Helical" evidence="8">
    <location>
        <begin position="373"/>
        <end position="394"/>
    </location>
</feature>
<dbReference type="AlphaFoldDB" id="A0A0F0IL86"/>
<comment type="subcellular location">
    <subcellularLocation>
        <location evidence="1">Membrane</location>
        <topology evidence="1">Multi-pass membrane protein</topology>
    </subcellularLocation>
</comment>
<evidence type="ECO:0000256" key="4">
    <source>
        <dbReference type="ARBA" id="ARBA00022692"/>
    </source>
</evidence>
<evidence type="ECO:0000313" key="11">
    <source>
        <dbReference type="Proteomes" id="UP000033540"/>
    </source>
</evidence>
<feature type="transmembrane region" description="Helical" evidence="8">
    <location>
        <begin position="318"/>
        <end position="337"/>
    </location>
</feature>
<keyword evidence="4 8" id="KW-0812">Transmembrane</keyword>
<dbReference type="STRING" id="1403190.A0A0F0IL86"/>
<sequence>MSDEVKHSLQHDEEAVPTEKGMNNRVAAAQQMSAEEFAAAEKSLKRKLDARLLLSVWIMFVMNYLDRNNIAAAKVAGIAKSLDMTSEQYATAVAILFAGYVLMQLPSNIFLAQMRPSWYLPGVMTIWGMLSALVGATHNAGGLYALRFLLGFVEAAFYPGALFLISSWYRRDEMGVRSAFLFSGSQLGSAFSGLIAAGIESGMNGVRGLESWRWIFIIEGSATIFIAICAVFILPDWPSNTRWLSPTERAVAEWRLISDAGQVDEDDGRWSYGFKRAFADWRLYIFALTFLCIQVSSATSNFFPSVVQTLGFNRVDTLLLTVPPYIVALLISIGNNWSADRHQNSSFHIIWPLVLAIVGFVIAAATLNTGARYFAMIAMVAGGHGSNAVLLAWVQKTMLRPRMKRASAVAFVNAVGNLSQIFSSYLYPDSSAPRYVLAMSVNAAFSFAVIILTLFMRMVLLRANKRLARGETTVEQEMKGGSQAQVLGITEEERATRREDFRFIA</sequence>
<feature type="transmembrane region" description="Helical" evidence="8">
    <location>
        <begin position="178"/>
        <end position="199"/>
    </location>
</feature>
<feature type="transmembrane region" description="Helical" evidence="8">
    <location>
        <begin position="439"/>
        <end position="460"/>
    </location>
</feature>
<feature type="transmembrane region" description="Helical" evidence="8">
    <location>
        <begin position="283"/>
        <end position="303"/>
    </location>
</feature>
<feature type="transmembrane region" description="Helical" evidence="8">
    <location>
        <begin position="118"/>
        <end position="138"/>
    </location>
</feature>
<feature type="transmembrane region" description="Helical" evidence="8">
    <location>
        <begin position="406"/>
        <end position="427"/>
    </location>
</feature>
<name>A0A0F0IL86_ASPPU</name>
<feature type="transmembrane region" description="Helical" evidence="8">
    <location>
        <begin position="89"/>
        <end position="111"/>
    </location>
</feature>
<gene>
    <name evidence="10" type="ORF">P875_00127994</name>
</gene>
<reference evidence="10 11" key="1">
    <citation type="submission" date="2015-02" db="EMBL/GenBank/DDBJ databases">
        <title>Draft genome sequence of Aspergillus parasiticus SU-1.</title>
        <authorList>
            <person name="Yu J."/>
            <person name="Fedorova N."/>
            <person name="Yin Y."/>
            <person name="Losada L."/>
            <person name="Zafar N."/>
            <person name="Taujale R."/>
            <person name="Ehrlich K.C."/>
            <person name="Bhatnagar D."/>
            <person name="Cleveland T.E."/>
            <person name="Bennett J.W."/>
            <person name="Nierman W.C."/>
        </authorList>
    </citation>
    <scope>NUCLEOTIDE SEQUENCE [LARGE SCALE GENOMIC DNA]</scope>
    <source>
        <strain evidence="11">ATCC 56775 / NRRL 5862 / SRRC 143 / SU-1</strain>
    </source>
</reference>
<evidence type="ECO:0000256" key="1">
    <source>
        <dbReference type="ARBA" id="ARBA00004141"/>
    </source>
</evidence>
<organism evidence="10 11">
    <name type="scientific">Aspergillus parasiticus (strain ATCC 56775 / NRRL 5862 / SRRC 143 / SU-1)</name>
    <dbReference type="NCBI Taxonomy" id="1403190"/>
    <lineage>
        <taxon>Eukaryota</taxon>
        <taxon>Fungi</taxon>
        <taxon>Dikarya</taxon>
        <taxon>Ascomycota</taxon>
        <taxon>Pezizomycotina</taxon>
        <taxon>Eurotiomycetes</taxon>
        <taxon>Eurotiomycetidae</taxon>
        <taxon>Eurotiales</taxon>
        <taxon>Aspergillaceae</taxon>
        <taxon>Aspergillus</taxon>
        <taxon>Aspergillus subgen. Circumdati</taxon>
    </lineage>
</organism>
<protein>
    <submittedName>
        <fullName evidence="10">Major Facilitator Superfamily protein</fullName>
    </submittedName>
</protein>
<keyword evidence="3" id="KW-0813">Transport</keyword>
<dbReference type="PANTHER" id="PTHR43791">
    <property type="entry name" value="PERMEASE-RELATED"/>
    <property type="match status" value="1"/>
</dbReference>
<keyword evidence="5 8" id="KW-1133">Transmembrane helix</keyword>
<dbReference type="Pfam" id="PF07690">
    <property type="entry name" value="MFS_1"/>
    <property type="match status" value="1"/>
</dbReference>
<comment type="caution">
    <text evidence="10">The sequence shown here is derived from an EMBL/GenBank/DDBJ whole genome shotgun (WGS) entry which is preliminary data.</text>
</comment>
<proteinExistence type="inferred from homology"/>